<keyword evidence="5 8" id="KW-1133">Transmembrane helix</keyword>
<evidence type="ECO:0000256" key="3">
    <source>
        <dbReference type="ARBA" id="ARBA00022475"/>
    </source>
</evidence>
<dbReference type="Pfam" id="PF00893">
    <property type="entry name" value="Multi_Drug_Res"/>
    <property type="match status" value="1"/>
</dbReference>
<dbReference type="Gene3D" id="1.10.3730.20">
    <property type="match status" value="1"/>
</dbReference>
<evidence type="ECO:0000256" key="7">
    <source>
        <dbReference type="RuleBase" id="RU003942"/>
    </source>
</evidence>
<dbReference type="KEGG" id="mbd:MEBOL_003805"/>
<reference evidence="9 10" key="1">
    <citation type="submission" date="2017-06" db="EMBL/GenBank/DDBJ databases">
        <authorList>
            <person name="Kim H.J."/>
            <person name="Triplett B.A."/>
        </authorList>
    </citation>
    <scope>NUCLEOTIDE SEQUENCE [LARGE SCALE GENOMIC DNA]</scope>
    <source>
        <strain evidence="9 10">DSM 14713</strain>
    </source>
</reference>
<dbReference type="RefSeq" id="WP_095978807.1">
    <property type="nucleotide sequence ID" value="NZ_CP022163.1"/>
</dbReference>
<dbReference type="InterPro" id="IPR045324">
    <property type="entry name" value="Small_multidrug_res"/>
</dbReference>
<dbReference type="InterPro" id="IPR037185">
    <property type="entry name" value="EmrE-like"/>
</dbReference>
<keyword evidence="2" id="KW-0813">Transport</keyword>
<dbReference type="AlphaFoldDB" id="A0A250IF09"/>
<dbReference type="PANTHER" id="PTHR30561">
    <property type="entry name" value="SMR FAMILY PROTON-DEPENDENT DRUG EFFLUX TRANSPORTER SUGE"/>
    <property type="match status" value="1"/>
</dbReference>
<comment type="subcellular location">
    <subcellularLocation>
        <location evidence="1 7">Cell membrane</location>
        <topology evidence="1 7">Multi-pass membrane protein</topology>
    </subcellularLocation>
</comment>
<keyword evidence="4 7" id="KW-0812">Transmembrane</keyword>
<organism evidence="9 10">
    <name type="scientific">Melittangium boletus DSM 14713</name>
    <dbReference type="NCBI Taxonomy" id="1294270"/>
    <lineage>
        <taxon>Bacteria</taxon>
        <taxon>Pseudomonadati</taxon>
        <taxon>Myxococcota</taxon>
        <taxon>Myxococcia</taxon>
        <taxon>Myxococcales</taxon>
        <taxon>Cystobacterineae</taxon>
        <taxon>Archangiaceae</taxon>
        <taxon>Melittangium</taxon>
    </lineage>
</organism>
<evidence type="ECO:0000256" key="6">
    <source>
        <dbReference type="ARBA" id="ARBA00023136"/>
    </source>
</evidence>
<keyword evidence="10" id="KW-1185">Reference proteome</keyword>
<evidence type="ECO:0000256" key="4">
    <source>
        <dbReference type="ARBA" id="ARBA00022692"/>
    </source>
</evidence>
<feature type="transmembrane region" description="Helical" evidence="8">
    <location>
        <begin position="84"/>
        <end position="102"/>
    </location>
</feature>
<dbReference type="FunFam" id="1.10.3730.20:FF:000001">
    <property type="entry name" value="Quaternary ammonium compound resistance transporter SugE"/>
    <property type="match status" value="1"/>
</dbReference>
<name>A0A250IF09_9BACT</name>
<sequence length="107" mass="10887">MAWFVLILSGVLESAWALALKKSDGFTRLVPSVTFLVLAVLSFVGLAWAMKSLPAGPSYAVWTGIGAALTAALGILFLGEAVSVVKLVSIGFIITGVVGLALSGGGH</sequence>
<dbReference type="EMBL" id="CP022163">
    <property type="protein sequence ID" value="ATB30345.1"/>
    <property type="molecule type" value="Genomic_DNA"/>
</dbReference>
<dbReference type="GO" id="GO:0005886">
    <property type="term" value="C:plasma membrane"/>
    <property type="evidence" value="ECO:0007669"/>
    <property type="project" value="UniProtKB-SubCell"/>
</dbReference>
<proteinExistence type="inferred from homology"/>
<dbReference type="SUPFAM" id="SSF103481">
    <property type="entry name" value="Multidrug resistance efflux transporter EmrE"/>
    <property type="match status" value="1"/>
</dbReference>
<evidence type="ECO:0000313" key="10">
    <source>
        <dbReference type="Proteomes" id="UP000217289"/>
    </source>
</evidence>
<evidence type="ECO:0000256" key="1">
    <source>
        <dbReference type="ARBA" id="ARBA00004651"/>
    </source>
</evidence>
<dbReference type="InterPro" id="IPR000390">
    <property type="entry name" value="Small_drug/metabolite_transptr"/>
</dbReference>
<dbReference type="Proteomes" id="UP000217289">
    <property type="component" value="Chromosome"/>
</dbReference>
<dbReference type="GO" id="GO:0022857">
    <property type="term" value="F:transmembrane transporter activity"/>
    <property type="evidence" value="ECO:0007669"/>
    <property type="project" value="InterPro"/>
</dbReference>
<dbReference type="PANTHER" id="PTHR30561:SF21">
    <property type="entry name" value="MOLECULAR CHAPERONE"/>
    <property type="match status" value="1"/>
</dbReference>
<evidence type="ECO:0000313" key="9">
    <source>
        <dbReference type="EMBL" id="ATB30345.1"/>
    </source>
</evidence>
<comment type="similarity">
    <text evidence="7">Belongs to the drug/metabolite transporter (DMT) superfamily. Small multidrug resistance (SMR) (TC 2.A.7.1) family.</text>
</comment>
<evidence type="ECO:0000256" key="5">
    <source>
        <dbReference type="ARBA" id="ARBA00022989"/>
    </source>
</evidence>
<feature type="transmembrane region" description="Helical" evidence="8">
    <location>
        <begin position="29"/>
        <end position="50"/>
    </location>
</feature>
<dbReference type="GO" id="GO:1990961">
    <property type="term" value="P:xenobiotic detoxification by transmembrane export across the plasma membrane"/>
    <property type="evidence" value="ECO:0007669"/>
    <property type="project" value="UniProtKB-ARBA"/>
</dbReference>
<evidence type="ECO:0000256" key="8">
    <source>
        <dbReference type="SAM" id="Phobius"/>
    </source>
</evidence>
<evidence type="ECO:0000256" key="2">
    <source>
        <dbReference type="ARBA" id="ARBA00022448"/>
    </source>
</evidence>
<accession>A0A250IF09</accession>
<dbReference type="OrthoDB" id="9808638at2"/>
<keyword evidence="3" id="KW-1003">Cell membrane</keyword>
<gene>
    <name evidence="9" type="ORF">MEBOL_003805</name>
</gene>
<protein>
    <submittedName>
        <fullName evidence="9">Quaternary ammonium compound-resistance protein SugE</fullName>
    </submittedName>
</protein>
<feature type="transmembrane region" description="Helical" evidence="8">
    <location>
        <begin position="59"/>
        <end position="78"/>
    </location>
</feature>
<keyword evidence="6 8" id="KW-0472">Membrane</keyword>